<dbReference type="Proteomes" id="UP000472267">
    <property type="component" value="Chromosome 9"/>
</dbReference>
<dbReference type="InParanoid" id="A0A672IKP9"/>
<dbReference type="AlphaFoldDB" id="A0A672IKP9"/>
<feature type="chain" id="PRO_5025459204" description="Interleukin-7" evidence="2">
    <location>
        <begin position="20"/>
        <end position="169"/>
    </location>
</feature>
<dbReference type="Ensembl" id="ENSSFAT00005043881.1">
    <property type="protein sequence ID" value="ENSSFAP00005042348.1"/>
    <property type="gene ID" value="ENSSFAG00005021016.1"/>
</dbReference>
<keyword evidence="1" id="KW-0175">Coiled coil</keyword>
<reference evidence="3" key="1">
    <citation type="submission" date="2019-06" db="EMBL/GenBank/DDBJ databases">
        <authorList>
            <consortium name="Wellcome Sanger Institute Data Sharing"/>
        </authorList>
    </citation>
    <scope>NUCLEOTIDE SEQUENCE [LARGE SCALE GENOMIC DNA]</scope>
</reference>
<proteinExistence type="predicted"/>
<evidence type="ECO:0000256" key="2">
    <source>
        <dbReference type="SAM" id="SignalP"/>
    </source>
</evidence>
<evidence type="ECO:0008006" key="5">
    <source>
        <dbReference type="Google" id="ProtNLM"/>
    </source>
</evidence>
<feature type="signal peptide" evidence="2">
    <location>
        <begin position="1"/>
        <end position="19"/>
    </location>
</feature>
<keyword evidence="2" id="KW-0732">Signal</keyword>
<protein>
    <recommendedName>
        <fullName evidence="5">Interleukin-7</fullName>
    </recommendedName>
</protein>
<reference evidence="3" key="2">
    <citation type="submission" date="2025-08" db="UniProtKB">
        <authorList>
            <consortium name="Ensembl"/>
        </authorList>
    </citation>
    <scope>IDENTIFICATION</scope>
</reference>
<evidence type="ECO:0000313" key="3">
    <source>
        <dbReference type="Ensembl" id="ENSSFAP00005042348.1"/>
    </source>
</evidence>
<evidence type="ECO:0000313" key="4">
    <source>
        <dbReference type="Proteomes" id="UP000472267"/>
    </source>
</evidence>
<sequence length="169" mass="19258">MTLLCTSVLALLLLPLSLSCNSSRLPQVAENYPLLRIDLDNSRENVTTLLKNSSCPKLRLKLRSCASSNNTDFVSILFKLTCRMKHLKLPQLDRVITSVLNSIRCSCPEDSTEGRITTKLKKRMTARRRRANKERRNQRETKELCRAEAMMAVMTECFEILNAQRAAGR</sequence>
<reference evidence="3" key="3">
    <citation type="submission" date="2025-09" db="UniProtKB">
        <authorList>
            <consortium name="Ensembl"/>
        </authorList>
    </citation>
    <scope>IDENTIFICATION</scope>
</reference>
<accession>A0A672IKP9</accession>
<name>A0A672IKP9_SALFA</name>
<evidence type="ECO:0000256" key="1">
    <source>
        <dbReference type="SAM" id="Coils"/>
    </source>
</evidence>
<organism evidence="3 4">
    <name type="scientific">Salarias fasciatus</name>
    <name type="common">Jewelled blenny</name>
    <name type="synonym">Blennius fasciatus</name>
    <dbReference type="NCBI Taxonomy" id="181472"/>
    <lineage>
        <taxon>Eukaryota</taxon>
        <taxon>Metazoa</taxon>
        <taxon>Chordata</taxon>
        <taxon>Craniata</taxon>
        <taxon>Vertebrata</taxon>
        <taxon>Euteleostomi</taxon>
        <taxon>Actinopterygii</taxon>
        <taxon>Neopterygii</taxon>
        <taxon>Teleostei</taxon>
        <taxon>Neoteleostei</taxon>
        <taxon>Acanthomorphata</taxon>
        <taxon>Ovalentaria</taxon>
        <taxon>Blenniimorphae</taxon>
        <taxon>Blenniiformes</taxon>
        <taxon>Blennioidei</taxon>
        <taxon>Blenniidae</taxon>
        <taxon>Salariinae</taxon>
        <taxon>Salarias</taxon>
    </lineage>
</organism>
<dbReference type="OMA" id="ICCSCRE"/>
<keyword evidence="4" id="KW-1185">Reference proteome</keyword>
<feature type="coiled-coil region" evidence="1">
    <location>
        <begin position="121"/>
        <end position="148"/>
    </location>
</feature>